<evidence type="ECO:0000313" key="8">
    <source>
        <dbReference type="EMBL" id="KAJ3050989.1"/>
    </source>
</evidence>
<dbReference type="Pfam" id="PF09363">
    <property type="entry name" value="XFP_C"/>
    <property type="match status" value="1"/>
</dbReference>
<comment type="cofactor">
    <cofactor evidence="1">
        <name>thiamine diphosphate</name>
        <dbReference type="ChEBI" id="CHEBI:58937"/>
    </cofactor>
</comment>
<dbReference type="PROSITE" id="PS60002">
    <property type="entry name" value="PHOSPHOKETOLASE_1"/>
    <property type="match status" value="1"/>
</dbReference>
<evidence type="ECO:0000256" key="1">
    <source>
        <dbReference type="ARBA" id="ARBA00001964"/>
    </source>
</evidence>
<dbReference type="GO" id="GO:0005975">
    <property type="term" value="P:carbohydrate metabolic process"/>
    <property type="evidence" value="ECO:0007669"/>
    <property type="project" value="InterPro"/>
</dbReference>
<dbReference type="InterPro" id="IPR019789">
    <property type="entry name" value="Xul5P/Fru6P_PKetolase_ThDP_BS"/>
</dbReference>
<dbReference type="PIRSF" id="PIRSF017245">
    <property type="entry name" value="Phosphoketolase"/>
    <property type="match status" value="1"/>
</dbReference>
<evidence type="ECO:0000259" key="6">
    <source>
        <dbReference type="Pfam" id="PF09363"/>
    </source>
</evidence>
<keyword evidence="4" id="KW-0456">Lyase</keyword>
<dbReference type="InterPro" id="IPR019790">
    <property type="entry name" value="Xul5P/Fru6P_PKetolase_CS"/>
</dbReference>
<evidence type="ECO:0000256" key="3">
    <source>
        <dbReference type="ARBA" id="ARBA00023052"/>
    </source>
</evidence>
<dbReference type="AlphaFoldDB" id="A0AAD5SCD4"/>
<dbReference type="InterPro" id="IPR009014">
    <property type="entry name" value="Transketo_C/PFOR_II"/>
</dbReference>
<dbReference type="Gene3D" id="3.40.50.970">
    <property type="match status" value="3"/>
</dbReference>
<dbReference type="SUPFAM" id="SSF52922">
    <property type="entry name" value="TK C-terminal domain-like"/>
    <property type="match status" value="1"/>
</dbReference>
<feature type="region of interest" description="Disordered" evidence="5">
    <location>
        <begin position="1"/>
        <end position="37"/>
    </location>
</feature>
<dbReference type="Gene3D" id="3.40.50.920">
    <property type="match status" value="1"/>
</dbReference>
<dbReference type="PANTHER" id="PTHR31273:SF1">
    <property type="entry name" value="PHOSPHOKETOLASE-RELATED"/>
    <property type="match status" value="1"/>
</dbReference>
<proteinExistence type="inferred from homology"/>
<dbReference type="NCBIfam" id="NF003619">
    <property type="entry name" value="PRK05261.1-4"/>
    <property type="match status" value="1"/>
</dbReference>
<evidence type="ECO:0000256" key="5">
    <source>
        <dbReference type="SAM" id="MobiDB-lite"/>
    </source>
</evidence>
<dbReference type="InterPro" id="IPR029061">
    <property type="entry name" value="THDP-binding"/>
</dbReference>
<dbReference type="GO" id="GO:0016832">
    <property type="term" value="F:aldehyde-lyase activity"/>
    <property type="evidence" value="ECO:0007669"/>
    <property type="project" value="InterPro"/>
</dbReference>
<dbReference type="Pfam" id="PF09364">
    <property type="entry name" value="XFP_N"/>
    <property type="match status" value="2"/>
</dbReference>
<name>A0AAD5SCD4_9FUNG</name>
<dbReference type="InterPro" id="IPR005593">
    <property type="entry name" value="Xul5P/Fru6P_PKetolase"/>
</dbReference>
<feature type="domain" description="Xylulose 5-phosphate/Fructose 6-phosphate phosphoketolase C-terminal" evidence="6">
    <location>
        <begin position="645"/>
        <end position="849"/>
    </location>
</feature>
<dbReference type="Proteomes" id="UP001212841">
    <property type="component" value="Unassembled WGS sequence"/>
</dbReference>
<dbReference type="InterPro" id="IPR018969">
    <property type="entry name" value="Xul5P/Fru6P_PKetolase_C"/>
</dbReference>
<evidence type="ECO:0008006" key="10">
    <source>
        <dbReference type="Google" id="ProtNLM"/>
    </source>
</evidence>
<dbReference type="PROSITE" id="PS60003">
    <property type="entry name" value="PHOSPHOKETOLASE_2"/>
    <property type="match status" value="1"/>
</dbReference>
<dbReference type="PANTHER" id="PTHR31273">
    <property type="entry name" value="PHOSPHOKETOLASE-RELATED"/>
    <property type="match status" value="1"/>
</dbReference>
<sequence>MSPVAAPDSVSNTNQPKFAKDPDHPGPQPPGSLIKVNPPLNTEQLAINLDVQALLTDDDKQAIPYLVKARRAANYLAVAMIYLKDNVDIRQPLKQEHVKDRLLGHWGTCPAITFVYTHANHLIKKNDVDMLLVVGPGHGAPAVLANLYLENSIGHFDKKYNWSREGLRQLIRGFSWPGGFPSHVNAETPGAIHEGGELGYALAVSFGAVMDNPDLIVTCIVGDGEAESGPTATAWHSYKYIDPKESGAVIPVLNLNGYKISESTVFGNMSNEELLALFSGYGYQVRFVSNMDQIDEEMAVTMQWYCSSLLPTFTLPSNPNPFPQTRAYNQIRHIQSQARTSTPIAKPRWPMIILRTPKGWTGPAEAHGKQIVGTWRAHQVPLQKVTKDEEDWKLFVEWLESYKVHELIDEDGRPGEDVLRTIPKEGRLLGRNPLANGRVLALNRPSVDEFAVKKSTKEWQSCMQSVGKYLAKVVEQNKDRFRIFSPDEMESNKLSDIFKVTSRNFQWDPFTTSGGRVIEVLSEHQCQGWMQGYTLTGRTALFPSYESFLGIITTMMIQYSKFLKVAREVPWRGDVPSINYIESSTLWRQEHNGFSHQNPGFIDSIINLKSKMVRVYLPPDANTAISTVDHCLGSKNYVNLVISSKQPMPVFLSMEEAKEHCKLGASIWRWASSHNGENPDVVIVGCGAEVTFEAVAAAMLLRRDAPELRVRVVNVTDLMILSPTLQHPHALSVDKFNELFTADKPIVFNFHGYPDVVRGLTFERPTVPGRMIVHGYNEEGTTTTPFRMLTYNKCSRFDLIIDALKLVESKAPRADLRIDTAGLIKKYEDKLKWHTEYIVEHGSDPDEVVGLGDGEGGHGGVLFESA</sequence>
<dbReference type="InterPro" id="IPR018970">
    <property type="entry name" value="Xul5P/Fru6P_PKetolase_N"/>
</dbReference>
<dbReference type="SUPFAM" id="SSF52518">
    <property type="entry name" value="Thiamin diphosphate-binding fold (THDP-binding)"/>
    <property type="match status" value="2"/>
</dbReference>
<dbReference type="Pfam" id="PF03894">
    <property type="entry name" value="XFP"/>
    <property type="match status" value="1"/>
</dbReference>
<protein>
    <recommendedName>
        <fullName evidence="10">Phosphoketolase</fullName>
    </recommendedName>
</protein>
<comment type="caution">
    <text evidence="8">The sequence shown here is derived from an EMBL/GenBank/DDBJ whole genome shotgun (WGS) entry which is preliminary data.</text>
</comment>
<keyword evidence="9" id="KW-1185">Reference proteome</keyword>
<evidence type="ECO:0000313" key="9">
    <source>
        <dbReference type="Proteomes" id="UP001212841"/>
    </source>
</evidence>
<organism evidence="8 9">
    <name type="scientific">Rhizophlyctis rosea</name>
    <dbReference type="NCBI Taxonomy" id="64517"/>
    <lineage>
        <taxon>Eukaryota</taxon>
        <taxon>Fungi</taxon>
        <taxon>Fungi incertae sedis</taxon>
        <taxon>Chytridiomycota</taxon>
        <taxon>Chytridiomycota incertae sedis</taxon>
        <taxon>Chytridiomycetes</taxon>
        <taxon>Rhizophlyctidales</taxon>
        <taxon>Rhizophlyctidaceae</taxon>
        <taxon>Rhizophlyctis</taxon>
    </lineage>
</organism>
<reference evidence="8" key="1">
    <citation type="submission" date="2020-05" db="EMBL/GenBank/DDBJ databases">
        <title>Phylogenomic resolution of chytrid fungi.</title>
        <authorList>
            <person name="Stajich J.E."/>
            <person name="Amses K."/>
            <person name="Simmons R."/>
            <person name="Seto K."/>
            <person name="Myers J."/>
            <person name="Bonds A."/>
            <person name="Quandt C.A."/>
            <person name="Barry K."/>
            <person name="Liu P."/>
            <person name="Grigoriev I."/>
            <person name="Longcore J.E."/>
            <person name="James T.Y."/>
        </authorList>
    </citation>
    <scope>NUCLEOTIDE SEQUENCE</scope>
    <source>
        <strain evidence="8">JEL0318</strain>
    </source>
</reference>
<evidence type="ECO:0000256" key="2">
    <source>
        <dbReference type="ARBA" id="ARBA00005623"/>
    </source>
</evidence>
<feature type="domain" description="Xylulose 5-phosphate/Fructose 6-phosphate phosphoketolase N-terminal" evidence="7">
    <location>
        <begin position="63"/>
        <end position="307"/>
    </location>
</feature>
<evidence type="ECO:0000259" key="7">
    <source>
        <dbReference type="Pfam" id="PF09364"/>
    </source>
</evidence>
<feature type="domain" description="Xylulose 5-phosphate/Fructose 6-phosphate phosphoketolase N-terminal" evidence="7">
    <location>
        <begin position="327"/>
        <end position="439"/>
    </location>
</feature>
<dbReference type="EMBL" id="JADGJD010000449">
    <property type="protein sequence ID" value="KAJ3050989.1"/>
    <property type="molecule type" value="Genomic_DNA"/>
</dbReference>
<accession>A0AAD5SCD4</accession>
<evidence type="ECO:0000256" key="4">
    <source>
        <dbReference type="ARBA" id="ARBA00023239"/>
    </source>
</evidence>
<gene>
    <name evidence="8" type="ORF">HK097_008030</name>
</gene>
<comment type="similarity">
    <text evidence="2">Belongs to the XFP family.</text>
</comment>
<keyword evidence="3" id="KW-0786">Thiamine pyrophosphate</keyword>